<dbReference type="Pfam" id="PF07228">
    <property type="entry name" value="SpoIIE"/>
    <property type="match status" value="1"/>
</dbReference>
<dbReference type="InterPro" id="IPR001932">
    <property type="entry name" value="PPM-type_phosphatase-like_dom"/>
</dbReference>
<gene>
    <name evidence="6" type="ORF">OTI717_LOCUS10762</name>
    <name evidence="4" type="ORF">RFH988_LOCUS24372</name>
    <name evidence="5" type="ORF">SEV965_LOCUS25148</name>
</gene>
<comment type="cofactor">
    <cofactor evidence="2">
        <name>Mn(2+)</name>
        <dbReference type="ChEBI" id="CHEBI:29035"/>
    </cofactor>
</comment>
<comment type="caution">
    <text evidence="4">The sequence shown here is derived from an EMBL/GenBank/DDBJ whole genome shotgun (WGS) entry which is preliminary data.</text>
</comment>
<evidence type="ECO:0000256" key="1">
    <source>
        <dbReference type="ARBA" id="ARBA00006702"/>
    </source>
</evidence>
<keyword evidence="2" id="KW-0460">Magnesium</keyword>
<dbReference type="Proteomes" id="UP000663823">
    <property type="component" value="Unassembled WGS sequence"/>
</dbReference>
<comment type="cofactor">
    <cofactor evidence="2">
        <name>Mg(2+)</name>
        <dbReference type="ChEBI" id="CHEBI:18420"/>
    </cofactor>
</comment>
<evidence type="ECO:0000259" key="3">
    <source>
        <dbReference type="PROSITE" id="PS51746"/>
    </source>
</evidence>
<dbReference type="EC" id="3.1.3.16" evidence="2"/>
<dbReference type="GO" id="GO:0046872">
    <property type="term" value="F:metal ion binding"/>
    <property type="evidence" value="ECO:0007669"/>
    <property type="project" value="UniProtKB-UniRule"/>
</dbReference>
<dbReference type="GO" id="GO:0005739">
    <property type="term" value="C:mitochondrion"/>
    <property type="evidence" value="ECO:0007669"/>
    <property type="project" value="TreeGrafter"/>
</dbReference>
<evidence type="ECO:0000313" key="6">
    <source>
        <dbReference type="EMBL" id="CAF3674002.1"/>
    </source>
</evidence>
<dbReference type="SMART" id="SM00331">
    <property type="entry name" value="PP2C_SIG"/>
    <property type="match status" value="1"/>
</dbReference>
<dbReference type="SUPFAM" id="SSF81606">
    <property type="entry name" value="PP2C-like"/>
    <property type="match status" value="1"/>
</dbReference>
<dbReference type="PROSITE" id="PS51746">
    <property type="entry name" value="PPM_2"/>
    <property type="match status" value="1"/>
</dbReference>
<dbReference type="OrthoDB" id="60843at2759"/>
<evidence type="ECO:0000313" key="4">
    <source>
        <dbReference type="EMBL" id="CAF1196787.1"/>
    </source>
</evidence>
<reference evidence="4" key="1">
    <citation type="submission" date="2021-02" db="EMBL/GenBank/DDBJ databases">
        <authorList>
            <person name="Nowell W R."/>
        </authorList>
    </citation>
    <scope>NUCLEOTIDE SEQUENCE</scope>
</reference>
<dbReference type="InterPro" id="IPR039123">
    <property type="entry name" value="PPTC7"/>
</dbReference>
<evidence type="ECO:0000313" key="5">
    <source>
        <dbReference type="EMBL" id="CAF1278864.1"/>
    </source>
</evidence>
<dbReference type="Proteomes" id="UP000663889">
    <property type="component" value="Unassembled WGS sequence"/>
</dbReference>
<evidence type="ECO:0000313" key="7">
    <source>
        <dbReference type="Proteomes" id="UP000663882"/>
    </source>
</evidence>
<dbReference type="GO" id="GO:0004722">
    <property type="term" value="F:protein serine/threonine phosphatase activity"/>
    <property type="evidence" value="ECO:0007669"/>
    <property type="project" value="UniProtKB-EC"/>
</dbReference>
<keyword evidence="2" id="KW-0479">Metal-binding</keyword>
<proteinExistence type="inferred from homology"/>
<feature type="domain" description="PPM-type phosphatase" evidence="3">
    <location>
        <begin position="209"/>
        <end position="451"/>
    </location>
</feature>
<keyword evidence="2" id="KW-0464">Manganese</keyword>
<dbReference type="EMBL" id="CAJNOU010001999">
    <property type="protein sequence ID" value="CAF1278864.1"/>
    <property type="molecule type" value="Genomic_DNA"/>
</dbReference>
<dbReference type="InterPro" id="IPR036457">
    <property type="entry name" value="PPM-type-like_dom_sf"/>
</dbReference>
<dbReference type="Proteomes" id="UP000663882">
    <property type="component" value="Unassembled WGS sequence"/>
</dbReference>
<dbReference type="AlphaFoldDB" id="A0A814W527"/>
<evidence type="ECO:0000256" key="2">
    <source>
        <dbReference type="RuleBase" id="RU366020"/>
    </source>
</evidence>
<accession>A0A814W527</accession>
<dbReference type="PANTHER" id="PTHR12320">
    <property type="entry name" value="PROTEIN PHOSPHATASE 2C"/>
    <property type="match status" value="1"/>
</dbReference>
<dbReference type="PANTHER" id="PTHR12320:SF1">
    <property type="entry name" value="PROTEIN PHOSPHATASE PTC7 HOMOLOG"/>
    <property type="match status" value="1"/>
</dbReference>
<comment type="similarity">
    <text evidence="1 2">Belongs to the PP2C family.</text>
</comment>
<name>A0A814W527_9BILA</name>
<comment type="catalytic activity">
    <reaction evidence="2">
        <text>O-phospho-L-threonyl-[protein] + H2O = L-threonyl-[protein] + phosphate</text>
        <dbReference type="Rhea" id="RHEA:47004"/>
        <dbReference type="Rhea" id="RHEA-COMP:11060"/>
        <dbReference type="Rhea" id="RHEA-COMP:11605"/>
        <dbReference type="ChEBI" id="CHEBI:15377"/>
        <dbReference type="ChEBI" id="CHEBI:30013"/>
        <dbReference type="ChEBI" id="CHEBI:43474"/>
        <dbReference type="ChEBI" id="CHEBI:61977"/>
        <dbReference type="EC" id="3.1.3.16"/>
    </reaction>
</comment>
<sequence>MARIKSLISPKFSQFANDYDVYVDYGKGRPIKMNNNEATFIDVEQFLIDQNRLSKLINNKKPNEVLATNVTNRNKTSIRNSNIYDSTKNNGKLSTHKIGHYSNFRKYSEEKTNHNYSSVPTLNHLYQNSSSVRIEPTIIYDETWLSNKQYNKRVAAFIDHINTKFTNKNTEISNERKLSTYKVSTGQIIHKGIYPAKIEKHLCLRIAVNGASKSLRGQLPLSNLNLNNGDFGDDAGMIVENRNFCFVGLADGAGGNRSYGINPADFSRAILAACEKILHRNNFKPNQLPRLIKSAMQQVEASEVQGSSTLCLLALDKQEHTLTSLNIGDSGFVIYRNNEIYCRSTCTMSSNGCGPRQLFVLNDSIGLSYSMHETKFLQDCSLDNIKVRKGDIIILSSDGLWDVIESDQLQKVVERNKNKHLQNLADDLLKQAVDGYIIDGRDDILIIVCRVDEL</sequence>
<dbReference type="EMBL" id="CAJNOO010001772">
    <property type="protein sequence ID" value="CAF1196787.1"/>
    <property type="molecule type" value="Genomic_DNA"/>
</dbReference>
<protein>
    <recommendedName>
        <fullName evidence="2">Protein phosphatase</fullName>
        <ecNumber evidence="2">3.1.3.16</ecNumber>
    </recommendedName>
</protein>
<keyword evidence="2" id="KW-0904">Protein phosphatase</keyword>
<dbReference type="SMART" id="SM00332">
    <property type="entry name" value="PP2Cc"/>
    <property type="match status" value="1"/>
</dbReference>
<dbReference type="EMBL" id="CAJOAX010000988">
    <property type="protein sequence ID" value="CAF3674002.1"/>
    <property type="molecule type" value="Genomic_DNA"/>
</dbReference>
<dbReference type="Gene3D" id="3.60.40.10">
    <property type="entry name" value="PPM-type phosphatase domain"/>
    <property type="match status" value="1"/>
</dbReference>
<organism evidence="4 7">
    <name type="scientific">Rotaria sordida</name>
    <dbReference type="NCBI Taxonomy" id="392033"/>
    <lineage>
        <taxon>Eukaryota</taxon>
        <taxon>Metazoa</taxon>
        <taxon>Spiralia</taxon>
        <taxon>Gnathifera</taxon>
        <taxon>Rotifera</taxon>
        <taxon>Eurotatoria</taxon>
        <taxon>Bdelloidea</taxon>
        <taxon>Philodinida</taxon>
        <taxon>Philodinidae</taxon>
        <taxon>Rotaria</taxon>
    </lineage>
</organism>
<comment type="catalytic activity">
    <reaction evidence="2">
        <text>O-phospho-L-seryl-[protein] + H2O = L-seryl-[protein] + phosphate</text>
        <dbReference type="Rhea" id="RHEA:20629"/>
        <dbReference type="Rhea" id="RHEA-COMP:9863"/>
        <dbReference type="Rhea" id="RHEA-COMP:11604"/>
        <dbReference type="ChEBI" id="CHEBI:15377"/>
        <dbReference type="ChEBI" id="CHEBI:29999"/>
        <dbReference type="ChEBI" id="CHEBI:43474"/>
        <dbReference type="ChEBI" id="CHEBI:83421"/>
        <dbReference type="EC" id="3.1.3.16"/>
    </reaction>
</comment>
<keyword evidence="2" id="KW-0378">Hydrolase</keyword>